<feature type="region of interest" description="Disordered" evidence="1">
    <location>
        <begin position="1"/>
        <end position="85"/>
    </location>
</feature>
<evidence type="ECO:0000313" key="3">
    <source>
        <dbReference type="Proteomes" id="UP000574390"/>
    </source>
</evidence>
<evidence type="ECO:0000256" key="1">
    <source>
        <dbReference type="SAM" id="MobiDB-lite"/>
    </source>
</evidence>
<sequence>MSNSTPPRSSSSANSSSSLGGTRSPSLPAEPSTTEFMAWLSSWLDEEPRGSPMSNQDPVARSVSENEGSRHMHDDDGQRLPHRDVTYVPGGEVFDCFESAKERLVSVSGHGVTGKGSYVTKDGARYHKFVCTYQRRRGWHPCAYKAQIVESKSTFQVRLAQSPYNTHQHERLPDYVFQQEPILSNAAMDLVERHTREGLDASQSFRSLRELGHLPPDQEGSKIMKAIYNKRSRTANTEEERI</sequence>
<accession>A0A7J6QLA6</accession>
<reference evidence="2 3" key="1">
    <citation type="submission" date="2020-04" db="EMBL/GenBank/DDBJ databases">
        <title>Perkinsus olseni comparative genomics.</title>
        <authorList>
            <person name="Bogema D.R."/>
        </authorList>
    </citation>
    <scope>NUCLEOTIDE SEQUENCE [LARGE SCALE GENOMIC DNA]</scope>
    <source>
        <strain evidence="2">ATCC PRA-205</strain>
    </source>
</reference>
<dbReference type="Proteomes" id="UP000574390">
    <property type="component" value="Unassembled WGS sequence"/>
</dbReference>
<evidence type="ECO:0000313" key="2">
    <source>
        <dbReference type="EMBL" id="KAF4709063.1"/>
    </source>
</evidence>
<feature type="compositionally biased region" description="Basic and acidic residues" evidence="1">
    <location>
        <begin position="67"/>
        <end position="85"/>
    </location>
</feature>
<organism evidence="2 3">
    <name type="scientific">Perkinsus olseni</name>
    <name type="common">Perkinsus atlanticus</name>
    <dbReference type="NCBI Taxonomy" id="32597"/>
    <lineage>
        <taxon>Eukaryota</taxon>
        <taxon>Sar</taxon>
        <taxon>Alveolata</taxon>
        <taxon>Perkinsozoa</taxon>
        <taxon>Perkinsea</taxon>
        <taxon>Perkinsida</taxon>
        <taxon>Perkinsidae</taxon>
        <taxon>Perkinsus</taxon>
    </lineage>
</organism>
<dbReference type="AlphaFoldDB" id="A0A7J6QLA6"/>
<comment type="caution">
    <text evidence="2">The sequence shown here is derived from an EMBL/GenBank/DDBJ whole genome shotgun (WGS) entry which is preliminary data.</text>
</comment>
<dbReference type="EMBL" id="JABANM010028814">
    <property type="protein sequence ID" value="KAF4709063.1"/>
    <property type="molecule type" value="Genomic_DNA"/>
</dbReference>
<feature type="non-terminal residue" evidence="2">
    <location>
        <position position="1"/>
    </location>
</feature>
<name>A0A7J6QLA6_PEROL</name>
<gene>
    <name evidence="2" type="ORF">FOZ62_026162</name>
</gene>
<proteinExistence type="predicted"/>
<feature type="compositionally biased region" description="Low complexity" evidence="1">
    <location>
        <begin position="1"/>
        <end position="27"/>
    </location>
</feature>
<protein>
    <submittedName>
        <fullName evidence="2">Uncharacterized protein</fullName>
    </submittedName>
</protein>